<evidence type="ECO:0000256" key="1">
    <source>
        <dbReference type="ARBA" id="ARBA00022553"/>
    </source>
</evidence>
<dbReference type="GO" id="GO:0007032">
    <property type="term" value="P:endosome organization"/>
    <property type="evidence" value="ECO:0007669"/>
    <property type="project" value="UniProtKB-UniRule"/>
</dbReference>
<keyword evidence="1 2" id="KW-0597">Phosphoprotein</keyword>
<evidence type="ECO:0000256" key="2">
    <source>
        <dbReference type="RuleBase" id="RU369082"/>
    </source>
</evidence>
<accession>A0A485MM72</accession>
<keyword evidence="2" id="KW-0968">Cytoplasmic vesicle</keyword>
<comment type="function">
    <text evidence="2">Plays a role in endocytic trafficking. Required for receptor recycling from endosomes, both to the trans-Golgi network and the plasma membrane.</text>
</comment>
<dbReference type="PROSITE" id="PS50003">
    <property type="entry name" value="PH_DOMAIN"/>
    <property type="match status" value="1"/>
</dbReference>
<dbReference type="FunFam" id="2.30.29.30:FF:000074">
    <property type="entry name" value="Oxysterol-binding protein"/>
    <property type="match status" value="1"/>
</dbReference>
<dbReference type="GO" id="GO:0005769">
    <property type="term" value="C:early endosome"/>
    <property type="evidence" value="ECO:0007669"/>
    <property type="project" value="UniProtKB-SubCell"/>
</dbReference>
<protein>
    <recommendedName>
        <fullName evidence="2">Sesquipedalian</fullName>
        <shortName evidence="2">Ses</shortName>
    </recommendedName>
    <alternativeName>
        <fullName evidence="2">PH domain-containing endocytic trafficking adaptor</fullName>
    </alternativeName>
</protein>
<dbReference type="GO" id="GO:0042147">
    <property type="term" value="P:retrograde transport, endosome to Golgi"/>
    <property type="evidence" value="ECO:0007669"/>
    <property type="project" value="UniProtKB-UniRule"/>
</dbReference>
<dbReference type="GO" id="GO:0030136">
    <property type="term" value="C:clathrin-coated vesicle"/>
    <property type="evidence" value="ECO:0007669"/>
    <property type="project" value="UniProtKB-SubCell"/>
</dbReference>
<dbReference type="SUPFAM" id="SSF50729">
    <property type="entry name" value="PH domain-like"/>
    <property type="match status" value="1"/>
</dbReference>
<dbReference type="EMBL" id="CAAGRJ010004176">
    <property type="protein sequence ID" value="VFV22085.1"/>
    <property type="molecule type" value="Genomic_DNA"/>
</dbReference>
<reference evidence="4 5" key="1">
    <citation type="submission" date="2019-01" db="EMBL/GenBank/DDBJ databases">
        <authorList>
            <person name="Alioto T."/>
            <person name="Alioto T."/>
        </authorList>
    </citation>
    <scope>NUCLEOTIDE SEQUENCE [LARGE SCALE GENOMIC DNA]</scope>
</reference>
<dbReference type="Gene3D" id="2.30.29.30">
    <property type="entry name" value="Pleckstrin-homology domain (PH domain)/Phosphotyrosine-binding domain (PTB)"/>
    <property type="match status" value="1"/>
</dbReference>
<keyword evidence="5" id="KW-1185">Reference proteome</keyword>
<comment type="subcellular location">
    <subcellularLocation>
        <location evidence="2">Early endosome</location>
    </subcellularLocation>
    <subcellularLocation>
        <location evidence="2">Recycling endosome</location>
    </subcellularLocation>
    <subcellularLocation>
        <location evidence="2">Golgi apparatus</location>
        <location evidence="2">trans-Golgi network</location>
    </subcellularLocation>
    <subcellularLocation>
        <location evidence="2">Cytoplasmic vesicle</location>
        <location evidence="2">Clathrin-coated vesicle</location>
    </subcellularLocation>
</comment>
<evidence type="ECO:0000313" key="5">
    <source>
        <dbReference type="Proteomes" id="UP000386466"/>
    </source>
</evidence>
<dbReference type="InterPro" id="IPR011993">
    <property type="entry name" value="PH-like_dom_sf"/>
</dbReference>
<dbReference type="AlphaFoldDB" id="A0A485MM72"/>
<dbReference type="Pfam" id="PF00169">
    <property type="entry name" value="PH"/>
    <property type="match status" value="1"/>
</dbReference>
<feature type="domain" description="PH" evidence="3">
    <location>
        <begin position="17"/>
        <end position="109"/>
    </location>
</feature>
<keyword evidence="2" id="KW-0967">Endosome</keyword>
<comment type="similarity">
    <text evidence="2">Belongs to the sesquipedalian family.</text>
</comment>
<dbReference type="CDD" id="cd13284">
    <property type="entry name" value="PH_OSBP_ORP4"/>
    <property type="match status" value="1"/>
</dbReference>
<dbReference type="GO" id="GO:0055037">
    <property type="term" value="C:recycling endosome"/>
    <property type="evidence" value="ECO:0007669"/>
    <property type="project" value="UniProtKB-SubCell"/>
</dbReference>
<dbReference type="GO" id="GO:0001881">
    <property type="term" value="P:receptor recycling"/>
    <property type="evidence" value="ECO:0007669"/>
    <property type="project" value="UniProtKB-UniRule"/>
</dbReference>
<dbReference type="GO" id="GO:0005802">
    <property type="term" value="C:trans-Golgi network"/>
    <property type="evidence" value="ECO:0007669"/>
    <property type="project" value="UniProtKB-UniRule"/>
</dbReference>
<comment type="subunit">
    <text evidence="2">Forms homodimers and heterodimers with PHETA. Interacts with OCRL and INPP5B.</text>
</comment>
<dbReference type="InterPro" id="IPR045188">
    <property type="entry name" value="Boi1/Boi2-like"/>
</dbReference>
<evidence type="ECO:0000259" key="3">
    <source>
        <dbReference type="PROSITE" id="PS50003"/>
    </source>
</evidence>
<dbReference type="SMART" id="SM00233">
    <property type="entry name" value="PH"/>
    <property type="match status" value="1"/>
</dbReference>
<gene>
    <name evidence="4" type="ORF">LYPA_23C004644</name>
</gene>
<dbReference type="InterPro" id="IPR001849">
    <property type="entry name" value="PH_domain"/>
</dbReference>
<keyword evidence="2" id="KW-0333">Golgi apparatus</keyword>
<sequence length="211" mass="23556">MSGTDTTSTAPMALLPLDSFKGWLLKWTNYLKGYQRRWFVLSNGLLSYYRNQGEMAHTCRGTINLSTAHFDTEDSCSIVLTSGARTYHLKASSEVERQQWITALELAKAKAVCMMSSHSGSEHLVSGYTCSVMDPERVGLESVWGVVVTRRPRLVQTNPGRLGYVFNLPIQLCVSSAMRCLGGQGWVDRSWDRNICDEEGCVYFSLGKYGS</sequence>
<dbReference type="PANTHER" id="PTHR22902">
    <property type="entry name" value="SESQUIPEDALIAN"/>
    <property type="match status" value="1"/>
</dbReference>
<dbReference type="GO" id="GO:0005829">
    <property type="term" value="C:cytosol"/>
    <property type="evidence" value="ECO:0007669"/>
    <property type="project" value="GOC"/>
</dbReference>
<proteinExistence type="inferred from homology"/>
<dbReference type="Proteomes" id="UP000386466">
    <property type="component" value="Unassembled WGS sequence"/>
</dbReference>
<dbReference type="PANTHER" id="PTHR22902:SF27">
    <property type="entry name" value="PLECKSTRIN HOMOLOGY DOMAIN-CONTAINING FAMILY A MEMBER 3"/>
    <property type="match status" value="1"/>
</dbReference>
<evidence type="ECO:0000313" key="4">
    <source>
        <dbReference type="EMBL" id="VFV22085.1"/>
    </source>
</evidence>
<name>A0A485MM72_LYNPA</name>
<organism evidence="4 5">
    <name type="scientific">Lynx pardinus</name>
    <name type="common">Iberian lynx</name>
    <name type="synonym">Felis pardina</name>
    <dbReference type="NCBI Taxonomy" id="191816"/>
    <lineage>
        <taxon>Eukaryota</taxon>
        <taxon>Metazoa</taxon>
        <taxon>Chordata</taxon>
        <taxon>Craniata</taxon>
        <taxon>Vertebrata</taxon>
        <taxon>Euteleostomi</taxon>
        <taxon>Mammalia</taxon>
        <taxon>Eutheria</taxon>
        <taxon>Laurasiatheria</taxon>
        <taxon>Carnivora</taxon>
        <taxon>Feliformia</taxon>
        <taxon>Felidae</taxon>
        <taxon>Felinae</taxon>
        <taxon>Lynx</taxon>
    </lineage>
</organism>